<dbReference type="RefSeq" id="WP_185990151.1">
    <property type="nucleotide sequence ID" value="NZ_JACCAE010000001.1"/>
</dbReference>
<sequence>MTRNRAAVETLEGDGNPVVRSIGVLLTLVLLVPAAAVLAARARDLVGIERSGLPGCTGAEAFGPVLQAGLPVVFLLLVIPGALLSLGHRARGWIWLVLALAATVVVEVVLRTWLPACL</sequence>
<accession>A0A852VNZ9</accession>
<keyword evidence="1" id="KW-0472">Membrane</keyword>
<name>A0A852VNZ9_9MICO</name>
<dbReference type="Proteomes" id="UP000554054">
    <property type="component" value="Unassembled WGS sequence"/>
</dbReference>
<evidence type="ECO:0000313" key="3">
    <source>
        <dbReference type="Proteomes" id="UP000554054"/>
    </source>
</evidence>
<feature type="transmembrane region" description="Helical" evidence="1">
    <location>
        <begin position="20"/>
        <end position="40"/>
    </location>
</feature>
<comment type="caution">
    <text evidence="2">The sequence shown here is derived from an EMBL/GenBank/DDBJ whole genome shotgun (WGS) entry which is preliminary data.</text>
</comment>
<feature type="transmembrane region" description="Helical" evidence="1">
    <location>
        <begin position="61"/>
        <end position="86"/>
    </location>
</feature>
<gene>
    <name evidence="2" type="ORF">BJY20_000582</name>
</gene>
<keyword evidence="1" id="KW-0812">Transmembrane</keyword>
<evidence type="ECO:0000313" key="2">
    <source>
        <dbReference type="EMBL" id="NYF97190.1"/>
    </source>
</evidence>
<reference evidence="2 3" key="1">
    <citation type="submission" date="2020-07" db="EMBL/GenBank/DDBJ databases">
        <title>Sequencing the genomes of 1000 actinobacteria strains.</title>
        <authorList>
            <person name="Klenk H.-P."/>
        </authorList>
    </citation>
    <scope>NUCLEOTIDE SEQUENCE [LARGE SCALE GENOMIC DNA]</scope>
    <source>
        <strain evidence="2 3">DSM 26154</strain>
    </source>
</reference>
<dbReference type="AlphaFoldDB" id="A0A852VNZ9"/>
<proteinExistence type="predicted"/>
<dbReference type="EMBL" id="JACCAE010000001">
    <property type="protein sequence ID" value="NYF97190.1"/>
    <property type="molecule type" value="Genomic_DNA"/>
</dbReference>
<protein>
    <submittedName>
        <fullName evidence="2">Uncharacterized membrane protein YhaH (DUF805 family)</fullName>
    </submittedName>
</protein>
<feature type="transmembrane region" description="Helical" evidence="1">
    <location>
        <begin position="92"/>
        <end position="114"/>
    </location>
</feature>
<keyword evidence="1" id="KW-1133">Transmembrane helix</keyword>
<evidence type="ECO:0000256" key="1">
    <source>
        <dbReference type="SAM" id="Phobius"/>
    </source>
</evidence>
<organism evidence="2 3">
    <name type="scientific">Janibacter cremeus</name>
    <dbReference type="NCBI Taxonomy" id="1285192"/>
    <lineage>
        <taxon>Bacteria</taxon>
        <taxon>Bacillati</taxon>
        <taxon>Actinomycetota</taxon>
        <taxon>Actinomycetes</taxon>
        <taxon>Micrococcales</taxon>
        <taxon>Intrasporangiaceae</taxon>
        <taxon>Janibacter</taxon>
    </lineage>
</organism>
<keyword evidence="3" id="KW-1185">Reference proteome</keyword>